<sequence>MTAPADPELRLAAACCRWPPSPARDAAVQTAVAAGIDWERFARVVVRQRVWGLVEAGLKAAGIAAPEAIATPLARQARRVVHNNLIAAADTARLTGLIAAAGYPVLAVKGVVLGALAYGSVGFKHSKDIDLLILPEHVAPVLALLEAETYRITQPAHGLNAAQRAVLPRYGKDVGMMRGAPHLQIELHWRLFTNARLLPTLTARSPTQTVMLGTALSAPTFAPADLYSYLVLHGANDGWSRMKSLADLNALVASAGPLALSMWHDRAVSLGAGVASEQAMLMMHDLFALPLPITLAETIGRSRRVRMLVAGAYQLMAVRDGATEIDGWGYGRMLSLAMQPLLGRGVRYQWQILRSVLYMQSEMYGSKLPPALYPFYPLVRVPAWLISRIARLGRHIVGSDKSVTIAGKTQ</sequence>
<name>A0ABQ1H2U9_9SPHN</name>
<reference evidence="2" key="1">
    <citation type="journal article" date="2019" name="Int. J. Syst. Evol. Microbiol.">
        <title>The Global Catalogue of Microorganisms (GCM) 10K type strain sequencing project: providing services to taxonomists for standard genome sequencing and annotation.</title>
        <authorList>
            <consortium name="The Broad Institute Genomics Platform"/>
            <consortium name="The Broad Institute Genome Sequencing Center for Infectious Disease"/>
            <person name="Wu L."/>
            <person name="Ma J."/>
        </authorList>
    </citation>
    <scope>NUCLEOTIDE SEQUENCE [LARGE SCALE GENOMIC DNA]</scope>
    <source>
        <strain evidence="2">CGMCC 1.10106</strain>
    </source>
</reference>
<evidence type="ECO:0000313" key="2">
    <source>
        <dbReference type="Proteomes" id="UP000618591"/>
    </source>
</evidence>
<dbReference type="Pfam" id="PF14907">
    <property type="entry name" value="NTP_transf_5"/>
    <property type="match status" value="1"/>
</dbReference>
<dbReference type="EMBL" id="BMDW01000021">
    <property type="protein sequence ID" value="GGA56933.1"/>
    <property type="molecule type" value="Genomic_DNA"/>
</dbReference>
<accession>A0ABQ1H2U9</accession>
<protein>
    <recommendedName>
        <fullName evidence="3">Nucleotidyltransferase family protein</fullName>
    </recommendedName>
</protein>
<evidence type="ECO:0000313" key="1">
    <source>
        <dbReference type="EMBL" id="GGA56933.1"/>
    </source>
</evidence>
<proteinExistence type="predicted"/>
<dbReference type="Proteomes" id="UP000618591">
    <property type="component" value="Unassembled WGS sequence"/>
</dbReference>
<dbReference type="InterPro" id="IPR039498">
    <property type="entry name" value="NTP_transf_5"/>
</dbReference>
<keyword evidence="2" id="KW-1185">Reference proteome</keyword>
<evidence type="ECO:0008006" key="3">
    <source>
        <dbReference type="Google" id="ProtNLM"/>
    </source>
</evidence>
<dbReference type="RefSeq" id="WP_188448767.1">
    <property type="nucleotide sequence ID" value="NZ_BMDW01000021.1"/>
</dbReference>
<comment type="caution">
    <text evidence="1">The sequence shown here is derived from an EMBL/GenBank/DDBJ whole genome shotgun (WGS) entry which is preliminary data.</text>
</comment>
<organism evidence="1 2">
    <name type="scientific">Sphingomonas psychrolutea</name>
    <dbReference type="NCBI Taxonomy" id="1259676"/>
    <lineage>
        <taxon>Bacteria</taxon>
        <taxon>Pseudomonadati</taxon>
        <taxon>Pseudomonadota</taxon>
        <taxon>Alphaproteobacteria</taxon>
        <taxon>Sphingomonadales</taxon>
        <taxon>Sphingomonadaceae</taxon>
        <taxon>Sphingomonas</taxon>
    </lineage>
</organism>
<gene>
    <name evidence="1" type="ORF">GCM10011395_29190</name>
</gene>